<dbReference type="CDD" id="cd07715">
    <property type="entry name" value="TaR3-like_MBL-fold"/>
    <property type="match status" value="1"/>
</dbReference>
<dbReference type="GO" id="GO:0042781">
    <property type="term" value="F:3'-tRNA processing endoribonuclease activity"/>
    <property type="evidence" value="ECO:0007669"/>
    <property type="project" value="TreeGrafter"/>
</dbReference>
<reference evidence="2 3" key="1">
    <citation type="submission" date="2019-08" db="EMBL/GenBank/DDBJ databases">
        <title>Aureimonas fodiniaquatilis sp. nov., isolated from a coal mine wastewater.</title>
        <authorList>
            <person name="Kim W."/>
        </authorList>
    </citation>
    <scope>NUCLEOTIDE SEQUENCE [LARGE SCALE GENOMIC DNA]</scope>
    <source>
        <strain evidence="2 3">CAU 1482</strain>
    </source>
</reference>
<dbReference type="EMBL" id="VTWH01000004">
    <property type="protein sequence ID" value="KAA0969000.1"/>
    <property type="molecule type" value="Genomic_DNA"/>
</dbReference>
<sequence length="282" mass="30696">MTRLTIYGARGSIPSAPDDPSEFGARTSCVSLEISGQLLVFDAGSGLVDLGRKLLQGPHRQILMFLSHAHYDHIIGLPYFAPLYDPAFEVTIHAGHMLDGSTCETVIRDFLRPPFHPVGVEAFRAKLNFVTFRPGDLLTAGPQVSIATHRLNHPNGAVGYRVSSASQSICYVTDHEHKPGNTDPALEDFVRNADLMVYDTNYTEADMTPYAGYGHSSPQEAIRLCQAANVGRLVLFHHSFKHSDEQLRAIEAEAQKAFRNTVSARAGMVLTLPGADLPAGAT</sequence>
<dbReference type="OrthoDB" id="9803916at2"/>
<accession>A0A5B0DTV9</accession>
<dbReference type="RefSeq" id="WP_149301273.1">
    <property type="nucleotide sequence ID" value="NZ_VTWH01000004.1"/>
</dbReference>
<keyword evidence="3" id="KW-1185">Reference proteome</keyword>
<comment type="caution">
    <text evidence="2">The sequence shown here is derived from an EMBL/GenBank/DDBJ whole genome shotgun (WGS) entry which is preliminary data.</text>
</comment>
<feature type="domain" description="Metallo-beta-lactamase" evidence="1">
    <location>
        <begin position="26"/>
        <end position="213"/>
    </location>
</feature>
<protein>
    <submittedName>
        <fullName evidence="2">MBL fold metallo-hydrolase</fullName>
    </submittedName>
</protein>
<keyword evidence="2" id="KW-0378">Hydrolase</keyword>
<evidence type="ECO:0000313" key="2">
    <source>
        <dbReference type="EMBL" id="KAA0969000.1"/>
    </source>
</evidence>
<gene>
    <name evidence="2" type="ORF">FPY71_15715</name>
</gene>
<dbReference type="InterPro" id="IPR001279">
    <property type="entry name" value="Metallo-B-lactamas"/>
</dbReference>
<name>A0A5B0DTV9_9HYPH</name>
<dbReference type="SUPFAM" id="SSF56281">
    <property type="entry name" value="Metallo-hydrolase/oxidoreductase"/>
    <property type="match status" value="1"/>
</dbReference>
<dbReference type="SMART" id="SM00849">
    <property type="entry name" value="Lactamase_B"/>
    <property type="match status" value="1"/>
</dbReference>
<evidence type="ECO:0000259" key="1">
    <source>
        <dbReference type="SMART" id="SM00849"/>
    </source>
</evidence>
<evidence type="ECO:0000313" key="3">
    <source>
        <dbReference type="Proteomes" id="UP000324738"/>
    </source>
</evidence>
<dbReference type="Pfam" id="PF12706">
    <property type="entry name" value="Lactamase_B_2"/>
    <property type="match status" value="1"/>
</dbReference>
<dbReference type="PANTHER" id="PTHR46018">
    <property type="entry name" value="ZINC PHOSPHODIESTERASE ELAC PROTEIN 1"/>
    <property type="match status" value="1"/>
</dbReference>
<dbReference type="PANTHER" id="PTHR46018:SF2">
    <property type="entry name" value="ZINC PHOSPHODIESTERASE ELAC PROTEIN 1"/>
    <property type="match status" value="1"/>
</dbReference>
<dbReference type="Proteomes" id="UP000324738">
    <property type="component" value="Unassembled WGS sequence"/>
</dbReference>
<dbReference type="InterPro" id="IPR036866">
    <property type="entry name" value="RibonucZ/Hydroxyglut_hydro"/>
</dbReference>
<proteinExistence type="predicted"/>
<dbReference type="Gene3D" id="3.60.15.10">
    <property type="entry name" value="Ribonuclease Z/Hydroxyacylglutathione hydrolase-like"/>
    <property type="match status" value="1"/>
</dbReference>
<organism evidence="2 3">
    <name type="scientific">Aureimonas fodinaquatilis</name>
    <dbReference type="NCBI Taxonomy" id="2565783"/>
    <lineage>
        <taxon>Bacteria</taxon>
        <taxon>Pseudomonadati</taxon>
        <taxon>Pseudomonadota</taxon>
        <taxon>Alphaproteobacteria</taxon>
        <taxon>Hyphomicrobiales</taxon>
        <taxon>Aurantimonadaceae</taxon>
        <taxon>Aureimonas</taxon>
    </lineage>
</organism>
<dbReference type="AlphaFoldDB" id="A0A5B0DTV9"/>